<dbReference type="SUPFAM" id="SSF50475">
    <property type="entry name" value="FMN-binding split barrel"/>
    <property type="match status" value="1"/>
</dbReference>
<dbReference type="PIRSF" id="PIRSF010372">
    <property type="entry name" value="PaiB"/>
    <property type="match status" value="1"/>
</dbReference>
<keyword evidence="2" id="KW-1185">Reference proteome</keyword>
<dbReference type="Proteomes" id="UP000243535">
    <property type="component" value="Unassembled WGS sequence"/>
</dbReference>
<dbReference type="RefSeq" id="WP_054285533.1">
    <property type="nucleotide sequence ID" value="NZ_CYHA01000003.1"/>
</dbReference>
<proteinExistence type="predicted"/>
<dbReference type="PANTHER" id="PTHR35802:SF1">
    <property type="entry name" value="PROTEASE SYNTHASE AND SPORULATION PROTEIN PAI 2"/>
    <property type="match status" value="1"/>
</dbReference>
<sequence>MPLYCPRAFRAPAASGPTLAEAWPFATLITPMADDEPWISHLLMLPDPDDAGALLGHLSAASGHCRVLFGQPSVAIFHGPHSYVSPRWYVSPGPQVPTWNYTVAHAHGRAAPLDDEGARQVLVQLSQVLEPAGGWAPDFGLAPVAAELPGLVAFRFHVSRWDVKTKLSQNRTQEDRAAVARHLAQGDAMARAVAAAMEDPPPSGAASAAPEA</sequence>
<gene>
    <name evidence="1" type="ORF">Ga0061063_1633</name>
</gene>
<protein>
    <submittedName>
        <fullName evidence="1">Negative transcriptional regulator, PaiB family</fullName>
    </submittedName>
</protein>
<dbReference type="AlphaFoldDB" id="A0A0K6GWV2"/>
<dbReference type="PANTHER" id="PTHR35802">
    <property type="entry name" value="PROTEASE SYNTHASE AND SPORULATION PROTEIN PAI 2"/>
    <property type="match status" value="1"/>
</dbReference>
<dbReference type="Gene3D" id="2.30.110.10">
    <property type="entry name" value="Electron Transport, Fmn-binding Protein, Chain A"/>
    <property type="match status" value="1"/>
</dbReference>
<accession>A0A0K6GWV2</accession>
<dbReference type="OrthoDB" id="9794948at2"/>
<dbReference type="InterPro" id="IPR012349">
    <property type="entry name" value="Split_barrel_FMN-bd"/>
</dbReference>
<name>A0A0K6GWV2_9NEIS</name>
<evidence type="ECO:0000313" key="2">
    <source>
        <dbReference type="Proteomes" id="UP000243535"/>
    </source>
</evidence>
<dbReference type="InterPro" id="IPR007396">
    <property type="entry name" value="TR_PAI2-type"/>
</dbReference>
<dbReference type="Pfam" id="PF04299">
    <property type="entry name" value="FMN_bind_2"/>
    <property type="match status" value="1"/>
</dbReference>
<evidence type="ECO:0000313" key="1">
    <source>
        <dbReference type="EMBL" id="CUA83217.1"/>
    </source>
</evidence>
<reference evidence="2" key="1">
    <citation type="submission" date="2015-08" db="EMBL/GenBank/DDBJ databases">
        <authorList>
            <person name="Varghese N."/>
        </authorList>
    </citation>
    <scope>NUCLEOTIDE SEQUENCE [LARGE SCALE GENOMIC DNA]</scope>
    <source>
        <strain evidence="2">DSM 17901</strain>
    </source>
</reference>
<organism evidence="1 2">
    <name type="scientific">Gulbenkiania indica</name>
    <dbReference type="NCBI Taxonomy" id="375574"/>
    <lineage>
        <taxon>Bacteria</taxon>
        <taxon>Pseudomonadati</taxon>
        <taxon>Pseudomonadota</taxon>
        <taxon>Betaproteobacteria</taxon>
        <taxon>Neisseriales</taxon>
        <taxon>Chromobacteriaceae</taxon>
        <taxon>Gulbenkiania</taxon>
    </lineage>
</organism>
<dbReference type="EMBL" id="CYHA01000003">
    <property type="protein sequence ID" value="CUA83217.1"/>
    <property type="molecule type" value="Genomic_DNA"/>
</dbReference>